<dbReference type="Gene3D" id="3.40.630.30">
    <property type="match status" value="1"/>
</dbReference>
<protein>
    <submittedName>
        <fullName evidence="4">Ribosomal protein S18 acetylase RimI-like enzyme</fullName>
        <ecNumber evidence="4">2.3.1.57</ecNumber>
    </submittedName>
</protein>
<dbReference type="EMBL" id="JAUSZT010000003">
    <property type="protein sequence ID" value="MDQ0997732.1"/>
    <property type="molecule type" value="Genomic_DNA"/>
</dbReference>
<keyword evidence="2 4" id="KW-0012">Acyltransferase</keyword>
<proteinExistence type="predicted"/>
<dbReference type="EC" id="2.3.1.57" evidence="4"/>
<dbReference type="SUPFAM" id="SSF55729">
    <property type="entry name" value="Acyl-CoA N-acyltransferases (Nat)"/>
    <property type="match status" value="1"/>
</dbReference>
<evidence type="ECO:0000256" key="2">
    <source>
        <dbReference type="ARBA" id="ARBA00023315"/>
    </source>
</evidence>
<gene>
    <name evidence="4" type="ORF">QFZ34_002914</name>
</gene>
<accession>A0ABU0SAF8</accession>
<keyword evidence="1 4" id="KW-0808">Transferase</keyword>
<dbReference type="InterPro" id="IPR016181">
    <property type="entry name" value="Acyl_CoA_acyltransferase"/>
</dbReference>
<name>A0ABU0SAF8_9HYPH</name>
<sequence length="170" mass="19523">MKIVIREALHSDAQNLAALSIQVWLHTYAKAGIRDVFSRYVFAEFTAERFAGEIESRIKQLYVAEVENHLVGYVRLNLEAECPIRHIGQPEIETLYVQEHFAGCGIGSALLNHAVEACQSHDHRQAWLTVNQQNLPAYRFYQRKLFQKIGTVDFVLESERHANDVLVKVF</sequence>
<dbReference type="CDD" id="cd04301">
    <property type="entry name" value="NAT_SF"/>
    <property type="match status" value="1"/>
</dbReference>
<evidence type="ECO:0000313" key="4">
    <source>
        <dbReference type="EMBL" id="MDQ0997732.1"/>
    </source>
</evidence>
<dbReference type="PANTHER" id="PTHR43877">
    <property type="entry name" value="AMINOALKYLPHOSPHONATE N-ACETYLTRANSFERASE-RELATED-RELATED"/>
    <property type="match status" value="1"/>
</dbReference>
<dbReference type="RefSeq" id="WP_307282040.1">
    <property type="nucleotide sequence ID" value="NZ_JAUSZT010000003.1"/>
</dbReference>
<feature type="domain" description="N-acetyltransferase" evidence="3">
    <location>
        <begin position="3"/>
        <end position="170"/>
    </location>
</feature>
<keyword evidence="5" id="KW-1185">Reference proteome</keyword>
<dbReference type="GO" id="GO:0004145">
    <property type="term" value="F:diamine N-acetyltransferase activity"/>
    <property type="evidence" value="ECO:0007669"/>
    <property type="project" value="UniProtKB-EC"/>
</dbReference>
<evidence type="ECO:0000259" key="3">
    <source>
        <dbReference type="PROSITE" id="PS51186"/>
    </source>
</evidence>
<dbReference type="PANTHER" id="PTHR43877:SF1">
    <property type="entry name" value="ACETYLTRANSFERASE"/>
    <property type="match status" value="1"/>
</dbReference>
<comment type="caution">
    <text evidence="4">The sequence shown here is derived from an EMBL/GenBank/DDBJ whole genome shotgun (WGS) entry which is preliminary data.</text>
</comment>
<dbReference type="Pfam" id="PF00583">
    <property type="entry name" value="Acetyltransf_1"/>
    <property type="match status" value="1"/>
</dbReference>
<organism evidence="4 5">
    <name type="scientific">Phyllobacterium ifriqiyense</name>
    <dbReference type="NCBI Taxonomy" id="314238"/>
    <lineage>
        <taxon>Bacteria</taxon>
        <taxon>Pseudomonadati</taxon>
        <taxon>Pseudomonadota</taxon>
        <taxon>Alphaproteobacteria</taxon>
        <taxon>Hyphomicrobiales</taxon>
        <taxon>Phyllobacteriaceae</taxon>
        <taxon>Phyllobacterium</taxon>
    </lineage>
</organism>
<dbReference type="Proteomes" id="UP001237780">
    <property type="component" value="Unassembled WGS sequence"/>
</dbReference>
<dbReference type="PROSITE" id="PS51186">
    <property type="entry name" value="GNAT"/>
    <property type="match status" value="1"/>
</dbReference>
<evidence type="ECO:0000313" key="5">
    <source>
        <dbReference type="Proteomes" id="UP001237780"/>
    </source>
</evidence>
<dbReference type="InterPro" id="IPR050832">
    <property type="entry name" value="Bact_Acetyltransf"/>
</dbReference>
<evidence type="ECO:0000256" key="1">
    <source>
        <dbReference type="ARBA" id="ARBA00022679"/>
    </source>
</evidence>
<dbReference type="InterPro" id="IPR000182">
    <property type="entry name" value="GNAT_dom"/>
</dbReference>
<reference evidence="4 5" key="1">
    <citation type="submission" date="2023-07" db="EMBL/GenBank/DDBJ databases">
        <title>Comparative genomics of wheat-associated soil bacteria to identify genetic determinants of phenazine resistance.</title>
        <authorList>
            <person name="Mouncey N."/>
        </authorList>
    </citation>
    <scope>NUCLEOTIDE SEQUENCE [LARGE SCALE GENOMIC DNA]</scope>
    <source>
        <strain evidence="4 5">W4I11</strain>
    </source>
</reference>